<dbReference type="AlphaFoldDB" id="A0A7Z7JDE9"/>
<evidence type="ECO:0000259" key="1">
    <source>
        <dbReference type="Pfam" id="PF03625"/>
    </source>
</evidence>
<dbReference type="RefSeq" id="WP_081712665.1">
    <property type="nucleotide sequence ID" value="NZ_LT976872.1"/>
</dbReference>
<accession>A0A7Z7JDE9</accession>
<proteinExistence type="predicted"/>
<name>A0A7Z7JDE9_9BURK</name>
<organism evidence="2 3">
    <name type="scientific">Cupriavidus taiwanensis</name>
    <dbReference type="NCBI Taxonomy" id="164546"/>
    <lineage>
        <taxon>Bacteria</taxon>
        <taxon>Pseudomonadati</taxon>
        <taxon>Pseudomonadota</taxon>
        <taxon>Betaproteobacteria</taxon>
        <taxon>Burkholderiales</taxon>
        <taxon>Burkholderiaceae</taxon>
        <taxon>Cupriavidus</taxon>
    </lineage>
</organism>
<dbReference type="InterPro" id="IPR035923">
    <property type="entry name" value="TT1751-like_sf"/>
</dbReference>
<dbReference type="EMBL" id="LT978514">
    <property type="protein sequence ID" value="SPC22970.1"/>
    <property type="molecule type" value="Genomic_DNA"/>
</dbReference>
<sequence>MTIFARIDHAEARNAGLAMPPTQVLIHGNAKPGTALMLAAPSVALDLPLRVLVRDDCQGSTWMSSHTAAPPAVAQRLILDTGGRARRPAVIYPARPLLGLIRYFSPVARLL</sequence>
<dbReference type="Gene3D" id="3.30.310.70">
    <property type="entry name" value="TT1751-like domain"/>
    <property type="match status" value="1"/>
</dbReference>
<dbReference type="SUPFAM" id="SSF103247">
    <property type="entry name" value="TT1751-like"/>
    <property type="match status" value="1"/>
</dbReference>
<protein>
    <recommendedName>
        <fullName evidence="1">DUF302 domain-containing protein</fullName>
    </recommendedName>
</protein>
<gene>
    <name evidence="2" type="ORF">CBM2594_B50211</name>
</gene>
<reference evidence="2 3" key="1">
    <citation type="submission" date="2018-01" db="EMBL/GenBank/DDBJ databases">
        <authorList>
            <person name="Clerissi C."/>
        </authorList>
    </citation>
    <scope>NUCLEOTIDE SEQUENCE [LARGE SCALE GENOMIC DNA]</scope>
    <source>
        <strain evidence="2">Cupriavidus taiwanensis STM 6021</strain>
    </source>
</reference>
<feature type="domain" description="DUF302" evidence="1">
    <location>
        <begin position="8"/>
        <end position="64"/>
    </location>
</feature>
<dbReference type="Proteomes" id="UP000257139">
    <property type="component" value="Chromosome CBM2594_b"/>
</dbReference>
<dbReference type="CDD" id="cd14797">
    <property type="entry name" value="DUF302"/>
    <property type="match status" value="1"/>
</dbReference>
<dbReference type="InterPro" id="IPR005180">
    <property type="entry name" value="DUF302"/>
</dbReference>
<dbReference type="Pfam" id="PF03625">
    <property type="entry name" value="DUF302"/>
    <property type="match status" value="1"/>
</dbReference>
<evidence type="ECO:0000313" key="2">
    <source>
        <dbReference type="EMBL" id="SPC22970.1"/>
    </source>
</evidence>
<evidence type="ECO:0000313" key="3">
    <source>
        <dbReference type="Proteomes" id="UP000257139"/>
    </source>
</evidence>